<dbReference type="OrthoDB" id="1470350at2759"/>
<dbReference type="InterPro" id="IPR017972">
    <property type="entry name" value="Cyt_P450_CS"/>
</dbReference>
<evidence type="ECO:0000256" key="3">
    <source>
        <dbReference type="ARBA" id="ARBA00022723"/>
    </source>
</evidence>
<reference evidence="7 8" key="1">
    <citation type="submission" date="2020-03" db="EMBL/GenBank/DDBJ databases">
        <title>Draft Genome Sequence of Cudoniella acicularis.</title>
        <authorList>
            <person name="Buettner E."/>
            <person name="Kellner H."/>
        </authorList>
    </citation>
    <scope>NUCLEOTIDE SEQUENCE [LARGE SCALE GENOMIC DNA]</scope>
    <source>
        <strain evidence="7 8">DSM 108380</strain>
    </source>
</reference>
<dbReference type="GO" id="GO:0016705">
    <property type="term" value="F:oxidoreductase activity, acting on paired donors, with incorporation or reduction of molecular oxygen"/>
    <property type="evidence" value="ECO:0007669"/>
    <property type="project" value="InterPro"/>
</dbReference>
<dbReference type="PANTHER" id="PTHR24305">
    <property type="entry name" value="CYTOCHROME P450"/>
    <property type="match status" value="1"/>
</dbReference>
<evidence type="ECO:0008006" key="9">
    <source>
        <dbReference type="Google" id="ProtNLM"/>
    </source>
</evidence>
<proteinExistence type="inferred from homology"/>
<comment type="caution">
    <text evidence="7">The sequence shown here is derived from an EMBL/GenBank/DDBJ whole genome shotgun (WGS) entry which is preliminary data.</text>
</comment>
<dbReference type="GO" id="GO:0005506">
    <property type="term" value="F:iron ion binding"/>
    <property type="evidence" value="ECO:0007669"/>
    <property type="project" value="InterPro"/>
</dbReference>
<comment type="cofactor">
    <cofactor evidence="1">
        <name>heme</name>
        <dbReference type="ChEBI" id="CHEBI:30413"/>
    </cofactor>
</comment>
<keyword evidence="6" id="KW-0349">Heme</keyword>
<dbReference type="GO" id="GO:0020037">
    <property type="term" value="F:heme binding"/>
    <property type="evidence" value="ECO:0007669"/>
    <property type="project" value="InterPro"/>
</dbReference>
<keyword evidence="3 6" id="KW-0479">Metal-binding</keyword>
<dbReference type="Gene3D" id="1.10.630.10">
    <property type="entry name" value="Cytochrome P450"/>
    <property type="match status" value="2"/>
</dbReference>
<dbReference type="InterPro" id="IPR002401">
    <property type="entry name" value="Cyt_P450_E_grp-I"/>
</dbReference>
<dbReference type="SUPFAM" id="SSF48264">
    <property type="entry name" value="Cytochrome P450"/>
    <property type="match status" value="1"/>
</dbReference>
<gene>
    <name evidence="7" type="ORF">G7Y89_g14855</name>
</gene>
<name>A0A8H4QX01_9HELO</name>
<evidence type="ECO:0000256" key="2">
    <source>
        <dbReference type="ARBA" id="ARBA00010617"/>
    </source>
</evidence>
<accession>A0A8H4QX01</accession>
<dbReference type="Proteomes" id="UP000566819">
    <property type="component" value="Unassembled WGS sequence"/>
</dbReference>
<dbReference type="InterPro" id="IPR001128">
    <property type="entry name" value="Cyt_P450"/>
</dbReference>
<evidence type="ECO:0000313" key="8">
    <source>
        <dbReference type="Proteomes" id="UP000566819"/>
    </source>
</evidence>
<organism evidence="7 8">
    <name type="scientific">Cudoniella acicularis</name>
    <dbReference type="NCBI Taxonomy" id="354080"/>
    <lineage>
        <taxon>Eukaryota</taxon>
        <taxon>Fungi</taxon>
        <taxon>Dikarya</taxon>
        <taxon>Ascomycota</taxon>
        <taxon>Pezizomycotina</taxon>
        <taxon>Leotiomycetes</taxon>
        <taxon>Helotiales</taxon>
        <taxon>Tricladiaceae</taxon>
        <taxon>Cudoniella</taxon>
    </lineage>
</organism>
<keyword evidence="6" id="KW-0503">Monooxygenase</keyword>
<evidence type="ECO:0000313" key="7">
    <source>
        <dbReference type="EMBL" id="KAF4618992.1"/>
    </source>
</evidence>
<dbReference type="Pfam" id="PF00067">
    <property type="entry name" value="p450"/>
    <property type="match status" value="2"/>
</dbReference>
<dbReference type="EMBL" id="JAAMPI010002081">
    <property type="protein sequence ID" value="KAF4618992.1"/>
    <property type="molecule type" value="Genomic_DNA"/>
</dbReference>
<dbReference type="InterPro" id="IPR036396">
    <property type="entry name" value="Cyt_P450_sf"/>
</dbReference>
<dbReference type="InterPro" id="IPR050121">
    <property type="entry name" value="Cytochrome_P450_monoxygenase"/>
</dbReference>
<comment type="similarity">
    <text evidence="2 6">Belongs to the cytochrome P450 family.</text>
</comment>
<dbReference type="PROSITE" id="PS00086">
    <property type="entry name" value="CYTOCHROME_P450"/>
    <property type="match status" value="1"/>
</dbReference>
<sequence length="347" mass="39057">MGTSFEKAPFYAQISLKGTLLCLKGNKDHAARRKYFSKAFTQNNLLEWEGTLKKGVRRAILGMKEKGREEGKEVDVLKAVTEMSLKIMVELCFGEMGEEGGEKIPKANDGPTRAAIIDGVHSEVIFTENGSKRKVLYLLRSLPLPLFITRWIFQPSVKESVQQLKQNYLTKPDDFKNTILARAIGKNEEDTGLPDGILVKEAKAFIVAGTDTTANAATYLFWVVLKHPEVKAKLQEEVDSLPEDFSISQVQALPYLQLVITETLRIFQPERWENPTPEMKDSYMPFGIGARVCIGQQLAQMELALSAAMLFREFHNVRIAPSMTEQDMIVEDHFAMSPKGHNFMVVL</sequence>
<evidence type="ECO:0000256" key="4">
    <source>
        <dbReference type="ARBA" id="ARBA00023002"/>
    </source>
</evidence>
<protein>
    <recommendedName>
        <fullName evidence="9">Cytochrome P450</fullName>
    </recommendedName>
</protein>
<evidence type="ECO:0000256" key="5">
    <source>
        <dbReference type="ARBA" id="ARBA00023004"/>
    </source>
</evidence>
<keyword evidence="8" id="KW-1185">Reference proteome</keyword>
<keyword evidence="4 6" id="KW-0560">Oxidoreductase</keyword>
<dbReference type="GO" id="GO:0004497">
    <property type="term" value="F:monooxygenase activity"/>
    <property type="evidence" value="ECO:0007669"/>
    <property type="project" value="UniProtKB-KW"/>
</dbReference>
<dbReference type="PANTHER" id="PTHR24305:SF96">
    <property type="entry name" value="CYTOCHROME P450 MONOOXYGENASE STCB-RELATED"/>
    <property type="match status" value="1"/>
</dbReference>
<dbReference type="PRINTS" id="PR00385">
    <property type="entry name" value="P450"/>
</dbReference>
<evidence type="ECO:0000256" key="6">
    <source>
        <dbReference type="RuleBase" id="RU000461"/>
    </source>
</evidence>
<dbReference type="AlphaFoldDB" id="A0A8H4QX01"/>
<evidence type="ECO:0000256" key="1">
    <source>
        <dbReference type="ARBA" id="ARBA00001971"/>
    </source>
</evidence>
<keyword evidence="5 6" id="KW-0408">Iron</keyword>
<dbReference type="PRINTS" id="PR00463">
    <property type="entry name" value="EP450I"/>
</dbReference>